<keyword evidence="3" id="KW-1185">Reference proteome</keyword>
<dbReference type="Gene3D" id="3.40.50.720">
    <property type="entry name" value="NAD(P)-binding Rossmann-like Domain"/>
    <property type="match status" value="1"/>
</dbReference>
<evidence type="ECO:0000313" key="2">
    <source>
        <dbReference type="EMBL" id="BCM25286.1"/>
    </source>
</evidence>
<name>A0A8D5JRA9_9PROT</name>
<dbReference type="KEGG" id="mpau:ZMTM_15450"/>
<dbReference type="RefSeq" id="WP_221763392.1">
    <property type="nucleotide sequence ID" value="NZ_AP024110.1"/>
</dbReference>
<dbReference type="Pfam" id="PF01370">
    <property type="entry name" value="Epimerase"/>
    <property type="match status" value="1"/>
</dbReference>
<dbReference type="InterPro" id="IPR001509">
    <property type="entry name" value="Epimerase_deHydtase"/>
</dbReference>
<dbReference type="InterPro" id="IPR050177">
    <property type="entry name" value="Lipid_A_modif_metabolic_enz"/>
</dbReference>
<gene>
    <name evidence="2" type="ORF">ZMTM_15450</name>
</gene>
<dbReference type="PANTHER" id="PTHR43245">
    <property type="entry name" value="BIFUNCTIONAL POLYMYXIN RESISTANCE PROTEIN ARNA"/>
    <property type="match status" value="1"/>
</dbReference>
<feature type="domain" description="NAD-dependent epimerase/dehydratase" evidence="1">
    <location>
        <begin position="5"/>
        <end position="250"/>
    </location>
</feature>
<protein>
    <submittedName>
        <fullName evidence="2">dTDP-glucose 4,6-dehydratase</fullName>
    </submittedName>
</protein>
<dbReference type="EMBL" id="AP024110">
    <property type="protein sequence ID" value="BCM25286.1"/>
    <property type="molecule type" value="Genomic_DNA"/>
</dbReference>
<reference evidence="2" key="1">
    <citation type="journal article" date="2021" name="Arch. Microbiol.">
        <title>Methyloradius palustris gen. nov., sp. nov., a methanol-oxidizing bacterium isolated from snow.</title>
        <authorList>
            <person name="Miyadera T."/>
            <person name="Kojima H."/>
            <person name="Fukui M."/>
        </authorList>
    </citation>
    <scope>NUCLEOTIDE SEQUENCE</scope>
    <source>
        <strain evidence="2">Zm11</strain>
    </source>
</reference>
<dbReference type="AlphaFoldDB" id="A0A8D5JRA9"/>
<dbReference type="InterPro" id="IPR036291">
    <property type="entry name" value="NAD(P)-bd_dom_sf"/>
</dbReference>
<accession>A0A8D5JRA9</accession>
<dbReference type="Proteomes" id="UP000826722">
    <property type="component" value="Chromosome"/>
</dbReference>
<dbReference type="PANTHER" id="PTHR43245:SF13">
    <property type="entry name" value="UDP-D-APIOSE_UDP-D-XYLOSE SYNTHASE 2"/>
    <property type="match status" value="1"/>
</dbReference>
<organism evidence="2 3">
    <name type="scientific">Methyloradius palustris</name>
    <dbReference type="NCBI Taxonomy" id="2778876"/>
    <lineage>
        <taxon>Bacteria</taxon>
        <taxon>Pseudomonadati</taxon>
        <taxon>Pseudomonadota</taxon>
        <taxon>Betaproteobacteria</taxon>
        <taxon>Nitrosomonadales</taxon>
        <taxon>Methylophilaceae</taxon>
        <taxon>Methyloradius</taxon>
    </lineage>
</organism>
<sequence length="320" mass="35728">MNTLLVIGGTGFFGKSILDAFARGLLYPWHISRIIVMSRNANTLLEQAPQLVTSNVVLYSSNITNVETLPFAEYVIHAAASTDIRDYLFKPEHEKNNIEAGTLNYCNLARKFHRNSKIVYVSSGAVYGVQPFDVEKLAEDTKPYSIESMEVGKLDYAIGKITAENAIRNLAAEGINLSIARCFAFVGCWLPRDQHFAIGNFIEDALKGRSVVVKTQHKVYRSYMYADDLVEWLMTIADHSSNECPAYNVGSDKQVLVGDLAREVAKITNASAQVPAIIDDQVDRYIPSIEKAKSELNLKIKYSLEDAILETIKKVKLLRI</sequence>
<evidence type="ECO:0000313" key="3">
    <source>
        <dbReference type="Proteomes" id="UP000826722"/>
    </source>
</evidence>
<evidence type="ECO:0000259" key="1">
    <source>
        <dbReference type="Pfam" id="PF01370"/>
    </source>
</evidence>
<proteinExistence type="predicted"/>
<dbReference type="SUPFAM" id="SSF51735">
    <property type="entry name" value="NAD(P)-binding Rossmann-fold domains"/>
    <property type="match status" value="1"/>
</dbReference>